<evidence type="ECO:0000313" key="3">
    <source>
        <dbReference type="Proteomes" id="UP000273811"/>
    </source>
</evidence>
<dbReference type="Pfam" id="PF01521">
    <property type="entry name" value="Fe-S_biosyn"/>
    <property type="match status" value="1"/>
</dbReference>
<comment type="caution">
    <text evidence="2">The sequence shown here is derived from an EMBL/GenBank/DDBJ whole genome shotgun (WGS) entry which is preliminary data.</text>
</comment>
<dbReference type="OrthoDB" id="2361087at2"/>
<dbReference type="InterPro" id="IPR035903">
    <property type="entry name" value="HesB-like_dom_sf"/>
</dbReference>
<dbReference type="AlphaFoldDB" id="A0A443J3M9"/>
<gene>
    <name evidence="2" type="ORF">D4N35_000450</name>
</gene>
<dbReference type="InterPro" id="IPR000361">
    <property type="entry name" value="ATAP_core_dom"/>
</dbReference>
<evidence type="ECO:0000259" key="1">
    <source>
        <dbReference type="Pfam" id="PF01521"/>
    </source>
</evidence>
<feature type="domain" description="Core" evidence="1">
    <location>
        <begin position="3"/>
        <end position="75"/>
    </location>
</feature>
<dbReference type="EMBL" id="QYTU02000001">
    <property type="protein sequence ID" value="RWR15049.1"/>
    <property type="molecule type" value="Genomic_DNA"/>
</dbReference>
<dbReference type="Proteomes" id="UP000273811">
    <property type="component" value="Unassembled WGS sequence"/>
</dbReference>
<name>A0A443J3M9_9BACI</name>
<keyword evidence="3" id="KW-1185">Reference proteome</keyword>
<dbReference type="SUPFAM" id="SSF89360">
    <property type="entry name" value="HesB-like domain"/>
    <property type="match status" value="1"/>
</dbReference>
<accession>A0A443J3M9</accession>
<evidence type="ECO:0000313" key="2">
    <source>
        <dbReference type="EMBL" id="RWR15049.1"/>
    </source>
</evidence>
<organism evidence="2 3">
    <name type="scientific">Siminovitchia fortis</name>
    <dbReference type="NCBI Taxonomy" id="254758"/>
    <lineage>
        <taxon>Bacteria</taxon>
        <taxon>Bacillati</taxon>
        <taxon>Bacillota</taxon>
        <taxon>Bacilli</taxon>
        <taxon>Bacillales</taxon>
        <taxon>Bacillaceae</taxon>
        <taxon>Siminovitchia</taxon>
    </lineage>
</organism>
<dbReference type="Gene3D" id="2.60.300.12">
    <property type="entry name" value="HesB-like domain"/>
    <property type="match status" value="1"/>
</dbReference>
<protein>
    <submittedName>
        <fullName evidence="2">Iron-sulfur cluster biosynthesis family protein</fullName>
    </submittedName>
</protein>
<proteinExistence type="predicted"/>
<reference evidence="2" key="1">
    <citation type="submission" date="2018-12" db="EMBL/GenBank/DDBJ databases">
        <authorList>
            <person name="Sun L."/>
            <person name="Chen Z."/>
        </authorList>
    </citation>
    <scope>NUCLEOTIDE SEQUENCE [LARGE SCALE GENOMIC DNA]</scope>
    <source>
        <strain evidence="2">DSM 16012</strain>
    </source>
</reference>
<dbReference type="RefSeq" id="WP_120068267.1">
    <property type="nucleotide sequence ID" value="NZ_QYTU02000001.1"/>
</dbReference>
<sequence>MVNITLTPEAANQIKKKLAGRDLDLKLMYDIDGCSLSGIPTLRLMDKQERGSDEISVQTNEMPVWVEKSKLIFLMIILKLIFLNRVIPTNLPAPLKS</sequence>